<proteinExistence type="predicted"/>
<organism evidence="1 2">
    <name type="scientific">Meloidogyne hapla</name>
    <name type="common">Root-knot nematode worm</name>
    <dbReference type="NCBI Taxonomy" id="6305"/>
    <lineage>
        <taxon>Eukaryota</taxon>
        <taxon>Metazoa</taxon>
        <taxon>Ecdysozoa</taxon>
        <taxon>Nematoda</taxon>
        <taxon>Chromadorea</taxon>
        <taxon>Rhabditida</taxon>
        <taxon>Tylenchina</taxon>
        <taxon>Tylenchomorpha</taxon>
        <taxon>Tylenchoidea</taxon>
        <taxon>Meloidogynidae</taxon>
        <taxon>Meloidogyninae</taxon>
        <taxon>Meloidogyne</taxon>
    </lineage>
</organism>
<keyword evidence="1" id="KW-1185">Reference proteome</keyword>
<dbReference type="Proteomes" id="UP000095281">
    <property type="component" value="Unplaced"/>
</dbReference>
<reference evidence="2" key="1">
    <citation type="submission" date="2016-11" db="UniProtKB">
        <authorList>
            <consortium name="WormBaseParasite"/>
        </authorList>
    </citation>
    <scope>IDENTIFICATION</scope>
</reference>
<accession>A0A1I8BWD6</accession>
<sequence>MTSFYIVLPSNTNVEGNKTNSFRVRLPHKLQFNSEWSVGLAVMVYPHSWSSLGTTSEQFFTVTWQTGEIVRLNVLSSSFVNPQQLKECLDRALNEGCEELAEKMRIFHLEYLSMLKELRGQAKQEALRVKRSKSHWIIQLKLNMLFVINKNILF</sequence>
<evidence type="ECO:0000313" key="1">
    <source>
        <dbReference type="Proteomes" id="UP000095281"/>
    </source>
</evidence>
<dbReference type="WBParaSite" id="MhA1_Contig671.frz3.gene12">
    <property type="protein sequence ID" value="MhA1_Contig671.frz3.gene12"/>
    <property type="gene ID" value="MhA1_Contig671.frz3.gene12"/>
</dbReference>
<name>A0A1I8BWD6_MELHA</name>
<protein>
    <submittedName>
        <fullName evidence="2">Uncharacterized protein</fullName>
    </submittedName>
</protein>
<evidence type="ECO:0000313" key="2">
    <source>
        <dbReference type="WBParaSite" id="MhA1_Contig671.frz3.gene12"/>
    </source>
</evidence>
<dbReference type="AlphaFoldDB" id="A0A1I8BWD6"/>